<gene>
    <name evidence="4" type="ORF">B0T19DRAFT_204181</name>
</gene>
<dbReference type="GO" id="GO:0030151">
    <property type="term" value="F:molybdenum ion binding"/>
    <property type="evidence" value="ECO:0007669"/>
    <property type="project" value="InterPro"/>
</dbReference>
<evidence type="ECO:0000313" key="5">
    <source>
        <dbReference type="Proteomes" id="UP001286456"/>
    </source>
</evidence>
<dbReference type="PANTHER" id="PTHR14237">
    <property type="entry name" value="MOLYBDOPTERIN COFACTOR SULFURASE MOSC"/>
    <property type="match status" value="1"/>
</dbReference>
<evidence type="ECO:0000256" key="2">
    <source>
        <dbReference type="SAM" id="Phobius"/>
    </source>
</evidence>
<dbReference type="GO" id="GO:0030170">
    <property type="term" value="F:pyridoxal phosphate binding"/>
    <property type="evidence" value="ECO:0007669"/>
    <property type="project" value="InterPro"/>
</dbReference>
<sequence>MESAAEAVRGVPASASASVSAMRMGTGVSAGGIFLVLVTICVFLLPALIYFPPTPPSRSDALLQTHALAGVAPSQSGLKKRKKQGRESSAGSKEGKIRSLWVYPVKSCKGIEVAQAKVLPSGLEFDRLYTLAQLKSPFPVSLDASTEEKTRHEWAFVTQRQYPRLATVQVDLYLPDIVKSKFTGQIFNPAEAFIVLRFPWQERGWQGKLDWLVAKLGRGRHALPEKEIVLPVAFPTGAEIAENGYKYEEVRIWKDTVTALNMEAELPKELPQYLGVSNKLGIFRVDPARLRQVYRCAPTKAEAGYQPVTGFQDAYPLHLLNLSSVRDLETKIEKDEELTFLDPRRFRANIIVDGVDAYDEDTWKTVKFKPAPSATRREETTCHVSCRTVRCKMPNVDPDSGLRHPVEPDKSLRKHRDVDEGAKHNGCLGMQLTPLFDKVDSLDSMESWLEVGMSVDVVERGQHKYIAQ</sequence>
<dbReference type="AlphaFoldDB" id="A0AAE0MA12"/>
<dbReference type="SUPFAM" id="SSF50800">
    <property type="entry name" value="PK beta-barrel domain-like"/>
    <property type="match status" value="1"/>
</dbReference>
<dbReference type="PANTHER" id="PTHR14237:SF23">
    <property type="entry name" value="MOSC DOMAIN PROTEIN (AFU_ORTHOLOGUE AFUA_7G05900)"/>
    <property type="match status" value="1"/>
</dbReference>
<dbReference type="GO" id="GO:0003824">
    <property type="term" value="F:catalytic activity"/>
    <property type="evidence" value="ECO:0007669"/>
    <property type="project" value="InterPro"/>
</dbReference>
<dbReference type="PROSITE" id="PS51340">
    <property type="entry name" value="MOSC"/>
    <property type="match status" value="1"/>
</dbReference>
<feature type="region of interest" description="Disordered" evidence="1">
    <location>
        <begin position="397"/>
        <end position="417"/>
    </location>
</feature>
<dbReference type="InterPro" id="IPR005303">
    <property type="entry name" value="MOCOS_middle"/>
</dbReference>
<accession>A0AAE0MA12</accession>
<organism evidence="4 5">
    <name type="scientific">Cercophora scortea</name>
    <dbReference type="NCBI Taxonomy" id="314031"/>
    <lineage>
        <taxon>Eukaryota</taxon>
        <taxon>Fungi</taxon>
        <taxon>Dikarya</taxon>
        <taxon>Ascomycota</taxon>
        <taxon>Pezizomycotina</taxon>
        <taxon>Sordariomycetes</taxon>
        <taxon>Sordariomycetidae</taxon>
        <taxon>Sordariales</taxon>
        <taxon>Lasiosphaeriaceae</taxon>
        <taxon>Cercophora</taxon>
    </lineage>
</organism>
<keyword evidence="2" id="KW-0812">Transmembrane</keyword>
<dbReference type="InterPro" id="IPR005302">
    <property type="entry name" value="MoCF_Sase_C"/>
</dbReference>
<feature type="transmembrane region" description="Helical" evidence="2">
    <location>
        <begin position="32"/>
        <end position="51"/>
    </location>
</feature>
<reference evidence="4" key="2">
    <citation type="submission" date="2023-06" db="EMBL/GenBank/DDBJ databases">
        <authorList>
            <consortium name="Lawrence Berkeley National Laboratory"/>
            <person name="Haridas S."/>
            <person name="Hensen N."/>
            <person name="Bonometti L."/>
            <person name="Westerberg I."/>
            <person name="Brannstrom I.O."/>
            <person name="Guillou S."/>
            <person name="Cros-Aarteil S."/>
            <person name="Calhoun S."/>
            <person name="Kuo A."/>
            <person name="Mondo S."/>
            <person name="Pangilinan J."/>
            <person name="Riley R."/>
            <person name="Labutti K."/>
            <person name="Andreopoulos B."/>
            <person name="Lipzen A."/>
            <person name="Chen C."/>
            <person name="Yanf M."/>
            <person name="Daum C."/>
            <person name="Ng V."/>
            <person name="Clum A."/>
            <person name="Steindorff A."/>
            <person name="Ohm R."/>
            <person name="Martin F."/>
            <person name="Silar P."/>
            <person name="Natvig D."/>
            <person name="Lalanne C."/>
            <person name="Gautier V."/>
            <person name="Ament-Velasquez S.L."/>
            <person name="Kruys A."/>
            <person name="Hutchinson M.I."/>
            <person name="Powell A.J."/>
            <person name="Barry K."/>
            <person name="Miller A.N."/>
            <person name="Grigoriev I.V."/>
            <person name="Debuchy R."/>
            <person name="Gladieux P."/>
            <person name="Thoren M.H."/>
            <person name="Johannesson H."/>
        </authorList>
    </citation>
    <scope>NUCLEOTIDE SEQUENCE</scope>
    <source>
        <strain evidence="4">SMH4131-1</strain>
    </source>
</reference>
<dbReference type="InterPro" id="IPR011037">
    <property type="entry name" value="Pyrv_Knase-like_insert_dom_sf"/>
</dbReference>
<keyword evidence="2" id="KW-0472">Membrane</keyword>
<dbReference type="EMBL" id="JAUEPO010000004">
    <property type="protein sequence ID" value="KAK3323434.1"/>
    <property type="molecule type" value="Genomic_DNA"/>
</dbReference>
<protein>
    <recommendedName>
        <fullName evidence="3">MOSC domain-containing protein</fullName>
    </recommendedName>
</protein>
<reference evidence="4" key="1">
    <citation type="journal article" date="2023" name="Mol. Phylogenet. Evol.">
        <title>Genome-scale phylogeny and comparative genomics of the fungal order Sordariales.</title>
        <authorList>
            <person name="Hensen N."/>
            <person name="Bonometti L."/>
            <person name="Westerberg I."/>
            <person name="Brannstrom I.O."/>
            <person name="Guillou S."/>
            <person name="Cros-Aarteil S."/>
            <person name="Calhoun S."/>
            <person name="Haridas S."/>
            <person name="Kuo A."/>
            <person name="Mondo S."/>
            <person name="Pangilinan J."/>
            <person name="Riley R."/>
            <person name="LaButti K."/>
            <person name="Andreopoulos B."/>
            <person name="Lipzen A."/>
            <person name="Chen C."/>
            <person name="Yan M."/>
            <person name="Daum C."/>
            <person name="Ng V."/>
            <person name="Clum A."/>
            <person name="Steindorff A."/>
            <person name="Ohm R.A."/>
            <person name="Martin F."/>
            <person name="Silar P."/>
            <person name="Natvig D.O."/>
            <person name="Lalanne C."/>
            <person name="Gautier V."/>
            <person name="Ament-Velasquez S.L."/>
            <person name="Kruys A."/>
            <person name="Hutchinson M.I."/>
            <person name="Powell A.J."/>
            <person name="Barry K."/>
            <person name="Miller A.N."/>
            <person name="Grigoriev I.V."/>
            <person name="Debuchy R."/>
            <person name="Gladieux P."/>
            <person name="Hiltunen Thoren M."/>
            <person name="Johannesson H."/>
        </authorList>
    </citation>
    <scope>NUCLEOTIDE SEQUENCE</scope>
    <source>
        <strain evidence="4">SMH4131-1</strain>
    </source>
</reference>
<dbReference type="Pfam" id="PF03473">
    <property type="entry name" value="MOSC"/>
    <property type="match status" value="1"/>
</dbReference>
<keyword evidence="5" id="KW-1185">Reference proteome</keyword>
<evidence type="ECO:0000259" key="3">
    <source>
        <dbReference type="PROSITE" id="PS51340"/>
    </source>
</evidence>
<evidence type="ECO:0000313" key="4">
    <source>
        <dbReference type="EMBL" id="KAK3323434.1"/>
    </source>
</evidence>
<name>A0AAE0MA12_9PEZI</name>
<keyword evidence="2" id="KW-1133">Transmembrane helix</keyword>
<feature type="domain" description="MOSC" evidence="3">
    <location>
        <begin position="288"/>
        <end position="458"/>
    </location>
</feature>
<dbReference type="Proteomes" id="UP001286456">
    <property type="component" value="Unassembled WGS sequence"/>
</dbReference>
<comment type="caution">
    <text evidence="4">The sequence shown here is derived from an EMBL/GenBank/DDBJ whole genome shotgun (WGS) entry which is preliminary data.</text>
</comment>
<proteinExistence type="predicted"/>
<evidence type="ECO:0000256" key="1">
    <source>
        <dbReference type="SAM" id="MobiDB-lite"/>
    </source>
</evidence>
<feature type="region of interest" description="Disordered" evidence="1">
    <location>
        <begin position="73"/>
        <end position="92"/>
    </location>
</feature>
<dbReference type="Pfam" id="PF03476">
    <property type="entry name" value="MOSC_N"/>
    <property type="match status" value="1"/>
</dbReference>
<feature type="compositionally biased region" description="Basic and acidic residues" evidence="1">
    <location>
        <begin position="400"/>
        <end position="417"/>
    </location>
</feature>